<comment type="caution">
    <text evidence="2">The sequence shown here is derived from an EMBL/GenBank/DDBJ whole genome shotgun (WGS) entry which is preliminary data.</text>
</comment>
<gene>
    <name evidence="2" type="ORF">LVIROSA_LOCUS4626</name>
</gene>
<protein>
    <recommendedName>
        <fullName evidence="1">Transposase (putative) gypsy type domain-containing protein</fullName>
    </recommendedName>
</protein>
<dbReference type="InterPro" id="IPR007321">
    <property type="entry name" value="Transposase_28"/>
</dbReference>
<evidence type="ECO:0000313" key="2">
    <source>
        <dbReference type="EMBL" id="CAH1416892.1"/>
    </source>
</evidence>
<organism evidence="2 3">
    <name type="scientific">Lactuca virosa</name>
    <dbReference type="NCBI Taxonomy" id="75947"/>
    <lineage>
        <taxon>Eukaryota</taxon>
        <taxon>Viridiplantae</taxon>
        <taxon>Streptophyta</taxon>
        <taxon>Embryophyta</taxon>
        <taxon>Tracheophyta</taxon>
        <taxon>Spermatophyta</taxon>
        <taxon>Magnoliopsida</taxon>
        <taxon>eudicotyledons</taxon>
        <taxon>Gunneridae</taxon>
        <taxon>Pentapetalae</taxon>
        <taxon>asterids</taxon>
        <taxon>campanulids</taxon>
        <taxon>Asterales</taxon>
        <taxon>Asteraceae</taxon>
        <taxon>Cichorioideae</taxon>
        <taxon>Cichorieae</taxon>
        <taxon>Lactucinae</taxon>
        <taxon>Lactuca</taxon>
    </lineage>
</organism>
<reference evidence="2 3" key="1">
    <citation type="submission" date="2022-01" db="EMBL/GenBank/DDBJ databases">
        <authorList>
            <person name="Xiong W."/>
            <person name="Schranz E."/>
        </authorList>
    </citation>
    <scope>NUCLEOTIDE SEQUENCE [LARGE SCALE GENOMIC DNA]</scope>
</reference>
<dbReference type="PANTHER" id="PTHR31099">
    <property type="entry name" value="OS06G0165300 PROTEIN"/>
    <property type="match status" value="1"/>
</dbReference>
<dbReference type="AlphaFoldDB" id="A0AAU9LR58"/>
<feature type="domain" description="Transposase (putative) gypsy type" evidence="1">
    <location>
        <begin position="140"/>
        <end position="203"/>
    </location>
</feature>
<evidence type="ECO:0000313" key="3">
    <source>
        <dbReference type="Proteomes" id="UP001157418"/>
    </source>
</evidence>
<sequence>MFVATSSRFEEFERKLVRLLQAVATKRRVRAISRGPRNLLDADYLILHDGPKSDSTPIGLLSEMGGWSNPSRLLVQIVQVAFMSRVLMGKTNIESISSSVSPDYLEHIIKSYRISDKFLPSVAPPESSIRDIGDRQVGVYLQFLLVGLRFLPLSFIGDVCRVYKIHLTQVSPNSFRKIMCFLILCKALDIALDVDMFHYFYCMTSIEDWVTFSSRQGVVNICIGLSESIKLWKEELFFVDSSAFLFPMYFGKTSRCLAGRHEARGLP</sequence>
<dbReference type="PANTHER" id="PTHR31099:SF42">
    <property type="entry name" value="AMINOTRANSFERASE-LIKE PLANT MOBILE DOMAIN-CONTAINING PROTEIN"/>
    <property type="match status" value="1"/>
</dbReference>
<evidence type="ECO:0000259" key="1">
    <source>
        <dbReference type="Pfam" id="PF04195"/>
    </source>
</evidence>
<dbReference type="Pfam" id="PF04195">
    <property type="entry name" value="Transposase_28"/>
    <property type="match status" value="1"/>
</dbReference>
<proteinExistence type="predicted"/>
<name>A0AAU9LR58_9ASTR</name>
<accession>A0AAU9LR58</accession>
<dbReference type="Proteomes" id="UP001157418">
    <property type="component" value="Unassembled WGS sequence"/>
</dbReference>
<dbReference type="EMBL" id="CAKMRJ010000002">
    <property type="protein sequence ID" value="CAH1416892.1"/>
    <property type="molecule type" value="Genomic_DNA"/>
</dbReference>
<keyword evidence="3" id="KW-1185">Reference proteome</keyword>